<organism evidence="7 8">
    <name type="scientific">Cupriavidus gilardii J11</name>
    <dbReference type="NCBI Taxonomy" id="936133"/>
    <lineage>
        <taxon>Bacteria</taxon>
        <taxon>Pseudomonadati</taxon>
        <taxon>Pseudomonadota</taxon>
        <taxon>Betaproteobacteria</taxon>
        <taxon>Burkholderiales</taxon>
        <taxon>Burkholderiaceae</taxon>
        <taxon>Cupriavidus</taxon>
    </lineage>
</organism>
<dbReference type="GO" id="GO:0006351">
    <property type="term" value="P:DNA-templated transcription"/>
    <property type="evidence" value="ECO:0007669"/>
    <property type="project" value="TreeGrafter"/>
</dbReference>
<accession>A0A562B197</accession>
<dbReference type="EMBL" id="VLJN01000066">
    <property type="protein sequence ID" value="TWG79012.1"/>
    <property type="molecule type" value="Genomic_DNA"/>
</dbReference>
<dbReference type="PANTHER" id="PTHR30537:SF5">
    <property type="entry name" value="HTH-TYPE TRANSCRIPTIONAL ACTIVATOR TTDR-RELATED"/>
    <property type="match status" value="1"/>
</dbReference>
<evidence type="ECO:0000256" key="2">
    <source>
        <dbReference type="ARBA" id="ARBA00023015"/>
    </source>
</evidence>
<dbReference type="InterPro" id="IPR005119">
    <property type="entry name" value="LysR_subst-bd"/>
</dbReference>
<dbReference type="Pfam" id="PF03466">
    <property type="entry name" value="LysR_substrate"/>
    <property type="match status" value="1"/>
</dbReference>
<dbReference type="InterPro" id="IPR036388">
    <property type="entry name" value="WH-like_DNA-bd_sf"/>
</dbReference>
<dbReference type="OrthoDB" id="8928056at2"/>
<dbReference type="InterPro" id="IPR058163">
    <property type="entry name" value="LysR-type_TF_proteobact-type"/>
</dbReference>
<dbReference type="PANTHER" id="PTHR30537">
    <property type="entry name" value="HTH-TYPE TRANSCRIPTIONAL REGULATOR"/>
    <property type="match status" value="1"/>
</dbReference>
<dbReference type="SUPFAM" id="SSF53850">
    <property type="entry name" value="Periplasmic binding protein-like II"/>
    <property type="match status" value="1"/>
</dbReference>
<evidence type="ECO:0000256" key="5">
    <source>
        <dbReference type="SAM" id="MobiDB-lite"/>
    </source>
</evidence>
<name>A0A562B197_9BURK</name>
<dbReference type="Proteomes" id="UP000318141">
    <property type="component" value="Unassembled WGS sequence"/>
</dbReference>
<feature type="region of interest" description="Disordered" evidence="5">
    <location>
        <begin position="304"/>
        <end position="327"/>
    </location>
</feature>
<dbReference type="PROSITE" id="PS50931">
    <property type="entry name" value="HTH_LYSR"/>
    <property type="match status" value="1"/>
</dbReference>
<dbReference type="Gene3D" id="3.40.190.290">
    <property type="match status" value="1"/>
</dbReference>
<keyword evidence="3 7" id="KW-0238">DNA-binding</keyword>
<comment type="caution">
    <text evidence="7">The sequence shown here is derived from an EMBL/GenBank/DDBJ whole genome shotgun (WGS) entry which is preliminary data.</text>
</comment>
<dbReference type="Gene3D" id="1.10.10.10">
    <property type="entry name" value="Winged helix-like DNA-binding domain superfamily/Winged helix DNA-binding domain"/>
    <property type="match status" value="1"/>
</dbReference>
<dbReference type="GO" id="GO:0003700">
    <property type="term" value="F:DNA-binding transcription factor activity"/>
    <property type="evidence" value="ECO:0007669"/>
    <property type="project" value="InterPro"/>
</dbReference>
<feature type="domain" description="HTH lysR-type" evidence="6">
    <location>
        <begin position="10"/>
        <end position="65"/>
    </location>
</feature>
<protein>
    <submittedName>
        <fullName evidence="7">DNA-binding transcriptional LysR family regulator</fullName>
    </submittedName>
</protein>
<comment type="similarity">
    <text evidence="1">Belongs to the LysR transcriptional regulatory family.</text>
</comment>
<evidence type="ECO:0000256" key="1">
    <source>
        <dbReference type="ARBA" id="ARBA00009437"/>
    </source>
</evidence>
<keyword evidence="2" id="KW-0805">Transcription regulation</keyword>
<gene>
    <name evidence="7" type="ORF">L602_000800000810</name>
</gene>
<evidence type="ECO:0000259" key="6">
    <source>
        <dbReference type="PROSITE" id="PS50931"/>
    </source>
</evidence>
<proteinExistence type="inferred from homology"/>
<dbReference type="InterPro" id="IPR000847">
    <property type="entry name" value="LysR_HTH_N"/>
</dbReference>
<evidence type="ECO:0000256" key="3">
    <source>
        <dbReference type="ARBA" id="ARBA00023125"/>
    </source>
</evidence>
<evidence type="ECO:0000313" key="8">
    <source>
        <dbReference type="Proteomes" id="UP000318141"/>
    </source>
</evidence>
<evidence type="ECO:0000256" key="4">
    <source>
        <dbReference type="ARBA" id="ARBA00023163"/>
    </source>
</evidence>
<sequence>MHQSTLIALLPDLAVFARVVEAGNFSLAARQLGSTPSTVSRQIKRLEEALVTRLLERSTRKVRVTEAGEQVARFCRDMMGAAAGAVDAAGQLGERPQGRVTLSAPVAYAKTMIHPLIPSFLRQYEHVDVQLRYTDQSVDPLADEVDLVIRLTDDPPPGLAGRRLGAVRWVLCASPRYLAKAGLPAHPRELAAHECLFLGEVADDNRWRFRRGGETPTVTVRGRYIANHVGARLEGALGHLGIAALPDFAARAALQSRKLVQVLPDWDFRARAYQGAVWLLYPPKRVLPPKVRVLIDHLARHLGEQDEGRPAPAAAPRRRAGTRPASR</sequence>
<keyword evidence="8" id="KW-1185">Reference proteome</keyword>
<keyword evidence="4" id="KW-0804">Transcription</keyword>
<reference evidence="7 8" key="1">
    <citation type="submission" date="2019-07" db="EMBL/GenBank/DDBJ databases">
        <title>Genome sequencing of lignin-degrading bacterial isolates.</title>
        <authorList>
            <person name="Gladden J."/>
        </authorList>
    </citation>
    <scope>NUCLEOTIDE SEQUENCE [LARGE SCALE GENOMIC DNA]</scope>
    <source>
        <strain evidence="7 8">J11</strain>
    </source>
</reference>
<dbReference type="FunFam" id="1.10.10.10:FF:000001">
    <property type="entry name" value="LysR family transcriptional regulator"/>
    <property type="match status" value="1"/>
</dbReference>
<dbReference type="InterPro" id="IPR036390">
    <property type="entry name" value="WH_DNA-bd_sf"/>
</dbReference>
<feature type="compositionally biased region" description="Basic residues" evidence="5">
    <location>
        <begin position="316"/>
        <end position="327"/>
    </location>
</feature>
<dbReference type="SUPFAM" id="SSF46785">
    <property type="entry name" value="Winged helix' DNA-binding domain"/>
    <property type="match status" value="1"/>
</dbReference>
<dbReference type="GO" id="GO:0043565">
    <property type="term" value="F:sequence-specific DNA binding"/>
    <property type="evidence" value="ECO:0007669"/>
    <property type="project" value="TreeGrafter"/>
</dbReference>
<dbReference type="Pfam" id="PF00126">
    <property type="entry name" value="HTH_1"/>
    <property type="match status" value="1"/>
</dbReference>
<dbReference type="CDD" id="cd08422">
    <property type="entry name" value="PBP2_CrgA_like"/>
    <property type="match status" value="1"/>
</dbReference>
<evidence type="ECO:0000313" key="7">
    <source>
        <dbReference type="EMBL" id="TWG79012.1"/>
    </source>
</evidence>
<dbReference type="AlphaFoldDB" id="A0A562B197"/>